<evidence type="ECO:0000313" key="3">
    <source>
        <dbReference type="Proteomes" id="UP000054359"/>
    </source>
</evidence>
<feature type="chain" id="PRO_5001830203" evidence="1">
    <location>
        <begin position="27"/>
        <end position="353"/>
    </location>
</feature>
<name>A0A087U357_STEMI</name>
<dbReference type="GO" id="GO:0005886">
    <property type="term" value="C:plasma membrane"/>
    <property type="evidence" value="ECO:0007669"/>
    <property type="project" value="TreeGrafter"/>
</dbReference>
<dbReference type="Proteomes" id="UP000054359">
    <property type="component" value="Unassembled WGS sequence"/>
</dbReference>
<evidence type="ECO:0000313" key="2">
    <source>
        <dbReference type="EMBL" id="KFM71796.1"/>
    </source>
</evidence>
<dbReference type="PANTHER" id="PTHR45702">
    <property type="entry name" value="ADAM10/ADAM17 METALLOPEPTIDASE FAMILY MEMBER"/>
    <property type="match status" value="1"/>
</dbReference>
<dbReference type="GO" id="GO:0006509">
    <property type="term" value="P:membrane protein ectodomain proteolysis"/>
    <property type="evidence" value="ECO:0007669"/>
    <property type="project" value="TreeGrafter"/>
</dbReference>
<proteinExistence type="predicted"/>
<dbReference type="GO" id="GO:0007219">
    <property type="term" value="P:Notch signaling pathway"/>
    <property type="evidence" value="ECO:0007669"/>
    <property type="project" value="TreeGrafter"/>
</dbReference>
<dbReference type="InterPro" id="IPR024079">
    <property type="entry name" value="MetalloPept_cat_dom_sf"/>
</dbReference>
<evidence type="ECO:0000256" key="1">
    <source>
        <dbReference type="SAM" id="SignalP"/>
    </source>
</evidence>
<feature type="signal peptide" evidence="1">
    <location>
        <begin position="1"/>
        <end position="26"/>
    </location>
</feature>
<reference evidence="2 3" key="1">
    <citation type="submission" date="2013-11" db="EMBL/GenBank/DDBJ databases">
        <title>Genome sequencing of Stegodyphus mimosarum.</title>
        <authorList>
            <person name="Bechsgaard J."/>
        </authorList>
    </citation>
    <scope>NUCLEOTIDE SEQUENCE [LARGE SCALE GENOMIC DNA]</scope>
</reference>
<dbReference type="InterPro" id="IPR051489">
    <property type="entry name" value="ADAM_Metalloproteinase"/>
</dbReference>
<dbReference type="STRING" id="407821.A0A087U357"/>
<dbReference type="GO" id="GO:0004222">
    <property type="term" value="F:metalloendopeptidase activity"/>
    <property type="evidence" value="ECO:0007669"/>
    <property type="project" value="TreeGrafter"/>
</dbReference>
<gene>
    <name evidence="2" type="ORF">X975_05311</name>
</gene>
<dbReference type="EMBL" id="KK117933">
    <property type="protein sequence ID" value="KFM71796.1"/>
    <property type="molecule type" value="Genomic_DNA"/>
</dbReference>
<keyword evidence="1" id="KW-0732">Signal</keyword>
<sequence length="353" mass="40599">MLNSLSVINLPVMILTFFATIHESGGSGLQLNSFISHFEPLFYSPKSLDDHSHRTKRSAKSEIRLQFTAHNRVFKLRMRTETSIFAPDVVFESSSRGKFDYDIRKVFKGHLDDDEDSSVEGVITSDGLLDAAVNTKLEQYFIEPSSRYFLESPQPFHSVIYKLSDVHFPLGNFTHKSPSSVPKSHESYFSHQLMVTSPESVHSSATEINNYLLLKNHSSFTNPLSLTFQLLHKKKKSYYYAQRYHTSKLVLSSNDSETELYVRDGDALQYRDFEHYGDSERYGVGSNQRIHISEDRTDRHVAIDLQKSTCMLYLQADHLFYQKMGSEEACIETITRHVQKVNGIYKNTEYTAE</sequence>
<keyword evidence="3" id="KW-1185">Reference proteome</keyword>
<dbReference type="PANTHER" id="PTHR45702:SF3">
    <property type="entry name" value="KUZBANIAN-LIKE, ISOFORM A"/>
    <property type="match status" value="1"/>
</dbReference>
<dbReference type="OrthoDB" id="2131567at2759"/>
<dbReference type="GO" id="GO:0007229">
    <property type="term" value="P:integrin-mediated signaling pathway"/>
    <property type="evidence" value="ECO:0007669"/>
    <property type="project" value="UniProtKB-KW"/>
</dbReference>
<dbReference type="Gene3D" id="3.40.390.10">
    <property type="entry name" value="Collagenase (Catalytic Domain)"/>
    <property type="match status" value="1"/>
</dbReference>
<protein>
    <submittedName>
        <fullName evidence="2">Disintegrin and metalloproteinase domain-containing protein 10</fullName>
    </submittedName>
</protein>
<dbReference type="AlphaFoldDB" id="A0A087U357"/>
<accession>A0A087U357</accession>
<feature type="non-terminal residue" evidence="2">
    <location>
        <position position="353"/>
    </location>
</feature>
<organism evidence="2 3">
    <name type="scientific">Stegodyphus mimosarum</name>
    <name type="common">African social velvet spider</name>
    <dbReference type="NCBI Taxonomy" id="407821"/>
    <lineage>
        <taxon>Eukaryota</taxon>
        <taxon>Metazoa</taxon>
        <taxon>Ecdysozoa</taxon>
        <taxon>Arthropoda</taxon>
        <taxon>Chelicerata</taxon>
        <taxon>Arachnida</taxon>
        <taxon>Araneae</taxon>
        <taxon>Araneomorphae</taxon>
        <taxon>Entelegynae</taxon>
        <taxon>Eresoidea</taxon>
        <taxon>Eresidae</taxon>
        <taxon>Stegodyphus</taxon>
    </lineage>
</organism>
<keyword evidence="2" id="KW-0401">Integrin</keyword>